<evidence type="ECO:0000313" key="1">
    <source>
        <dbReference type="EMBL" id="KAJ6762773.1"/>
    </source>
</evidence>
<reference evidence="1" key="2">
    <citation type="journal article" date="2023" name="Int. J. Mol. Sci.">
        <title>De Novo Assembly and Annotation of 11 Diverse Shrub Willow (Salix) Genomes Reveals Novel Gene Organization in Sex-Linked Regions.</title>
        <authorList>
            <person name="Hyden B."/>
            <person name="Feng K."/>
            <person name="Yates T.B."/>
            <person name="Jawdy S."/>
            <person name="Cereghino C."/>
            <person name="Smart L.B."/>
            <person name="Muchero W."/>
        </authorList>
    </citation>
    <scope>NUCLEOTIDE SEQUENCE</scope>
    <source>
        <tissue evidence="1">Shoot tip</tissue>
    </source>
</reference>
<dbReference type="AlphaFoldDB" id="A0A9Q0WBN2"/>
<dbReference type="Proteomes" id="UP001151532">
    <property type="component" value="Chromosome 13"/>
</dbReference>
<sequence length="194" mass="22143">MFPAHLHPHSVMENGGKFVSSIIFISSPDTSHIDLKDIERFKRLTVLENLFLDTDIEATLIRSYVDGALYDVIVHEAGHGIEFPPTSNRFSRETAEPADRIPQSRHQHVQGQNSVVLCCSYLVWKNGMASLPSCQNYEKTQTFLSYTQQNPKQTTTHYFASLHLLSQPLFLPDSSRTWWLEVCRSSSTNSRERS</sequence>
<name>A0A9Q0WBN2_SALPP</name>
<reference evidence="1" key="1">
    <citation type="submission" date="2022-11" db="EMBL/GenBank/DDBJ databases">
        <authorList>
            <person name="Hyden B.L."/>
            <person name="Feng K."/>
            <person name="Yates T."/>
            <person name="Jawdy S."/>
            <person name="Smart L.B."/>
            <person name="Muchero W."/>
        </authorList>
    </citation>
    <scope>NUCLEOTIDE SEQUENCE</scope>
    <source>
        <tissue evidence="1">Shoot tip</tissue>
    </source>
</reference>
<organism evidence="1 2">
    <name type="scientific">Salix purpurea</name>
    <name type="common">Purple osier willow</name>
    <dbReference type="NCBI Taxonomy" id="77065"/>
    <lineage>
        <taxon>Eukaryota</taxon>
        <taxon>Viridiplantae</taxon>
        <taxon>Streptophyta</taxon>
        <taxon>Embryophyta</taxon>
        <taxon>Tracheophyta</taxon>
        <taxon>Spermatophyta</taxon>
        <taxon>Magnoliopsida</taxon>
        <taxon>eudicotyledons</taxon>
        <taxon>Gunneridae</taxon>
        <taxon>Pentapetalae</taxon>
        <taxon>rosids</taxon>
        <taxon>fabids</taxon>
        <taxon>Malpighiales</taxon>
        <taxon>Salicaceae</taxon>
        <taxon>Saliceae</taxon>
        <taxon>Salix</taxon>
    </lineage>
</organism>
<evidence type="ECO:0000313" key="2">
    <source>
        <dbReference type="Proteomes" id="UP001151532"/>
    </source>
</evidence>
<dbReference type="EMBL" id="JAPFFK010000005">
    <property type="protein sequence ID" value="KAJ6762773.1"/>
    <property type="molecule type" value="Genomic_DNA"/>
</dbReference>
<keyword evidence="2" id="KW-1185">Reference proteome</keyword>
<comment type="caution">
    <text evidence="1">The sequence shown here is derived from an EMBL/GenBank/DDBJ whole genome shotgun (WGS) entry which is preliminary data.</text>
</comment>
<accession>A0A9Q0WBN2</accession>
<dbReference type="OrthoDB" id="1927234at2759"/>
<protein>
    <submittedName>
        <fullName evidence="1">INCREASED DNA METHYLATION 3</fullName>
    </submittedName>
</protein>
<gene>
    <name evidence="1" type="ORF">OIU79_023501</name>
</gene>
<proteinExistence type="predicted"/>